<dbReference type="SUPFAM" id="SSF53474">
    <property type="entry name" value="alpha/beta-Hydrolases"/>
    <property type="match status" value="1"/>
</dbReference>
<dbReference type="PANTHER" id="PTHR43689">
    <property type="entry name" value="HYDROLASE"/>
    <property type="match status" value="1"/>
</dbReference>
<dbReference type="InterPro" id="IPR029058">
    <property type="entry name" value="AB_hydrolase_fold"/>
</dbReference>
<reference evidence="3" key="1">
    <citation type="submission" date="2020-07" db="EMBL/GenBank/DDBJ databases">
        <authorList>
            <person name="Lin J."/>
        </authorList>
    </citation>
    <scope>NUCLEOTIDE SEQUENCE</scope>
</reference>
<proteinExistence type="predicted"/>
<sequence length="505" mass="56242">MIYGTILHVLKGLDKFLDKFERDRIVGDRKVHCSCELGHFCSVYRYRHYAVPVQQAATEAGAWQQGFFGLFASSQTLREWRKPRPLKKREKETTLQWSPFSLENPSLPPTTLLPTQTPPNPRPRPPTPSPFGPTSPSPSPSSPSSSLPSSPSPLPPDHRAWFLSLPDDLRLHYSQGKLIKAYPNPSSPPIQVFAVEHGPREERAEAVLLVHGLGSSSYSFRRVLSSLGSLGLRSVAIDLPGSGFSDNVELVGSGARGGLFGRFWDVYSEIREKGFFWAFDQLIETGEIPYEEIGRRSSPSHGGEGFSGYGSAEISRVIEQVVDSMALAPVHLVLHDSALGPGTNWAAMNPSALRSVTFIDTLAENVAFPSWILGVPVFGELLLRSRMLFAGLLRLCCARSMDESAAEVHRLLLMGKDKKRAVVATGKALNYSFDLREWKDLEAVKDMPLQMLWSNNWSDRWIDEAQRVSSSIPFAKFAYHSGGRWPQVSSEYYFRKPGNDTMYSL</sequence>
<evidence type="ECO:0000259" key="2">
    <source>
        <dbReference type="Pfam" id="PF00561"/>
    </source>
</evidence>
<name>A0A6V7Q379_ANACO</name>
<accession>A0A6V7Q379</accession>
<dbReference type="PANTHER" id="PTHR43689:SF8">
    <property type="entry name" value="ALPHA_BETA-HYDROLASES SUPERFAMILY PROTEIN"/>
    <property type="match status" value="1"/>
</dbReference>
<evidence type="ECO:0000256" key="1">
    <source>
        <dbReference type="SAM" id="MobiDB-lite"/>
    </source>
</evidence>
<dbReference type="Gene3D" id="3.40.50.1820">
    <property type="entry name" value="alpha/beta hydrolase"/>
    <property type="match status" value="1"/>
</dbReference>
<gene>
    <name evidence="3" type="ORF">CB5_LOCUS20855</name>
</gene>
<organism evidence="3">
    <name type="scientific">Ananas comosus var. bracteatus</name>
    <name type="common">red pineapple</name>
    <dbReference type="NCBI Taxonomy" id="296719"/>
    <lineage>
        <taxon>Eukaryota</taxon>
        <taxon>Viridiplantae</taxon>
        <taxon>Streptophyta</taxon>
        <taxon>Embryophyta</taxon>
        <taxon>Tracheophyta</taxon>
        <taxon>Spermatophyta</taxon>
        <taxon>Magnoliopsida</taxon>
        <taxon>Liliopsida</taxon>
        <taxon>Poales</taxon>
        <taxon>Bromeliaceae</taxon>
        <taxon>Bromelioideae</taxon>
        <taxon>Ananas</taxon>
    </lineage>
</organism>
<protein>
    <recommendedName>
        <fullName evidence="2">AB hydrolase-1 domain-containing protein</fullName>
    </recommendedName>
</protein>
<dbReference type="AlphaFoldDB" id="A0A6V7Q379"/>
<feature type="region of interest" description="Disordered" evidence="1">
    <location>
        <begin position="82"/>
        <end position="153"/>
    </location>
</feature>
<evidence type="ECO:0000313" key="3">
    <source>
        <dbReference type="EMBL" id="CAD1837644.1"/>
    </source>
</evidence>
<feature type="compositionally biased region" description="Pro residues" evidence="1">
    <location>
        <begin position="116"/>
        <end position="141"/>
    </location>
</feature>
<dbReference type="InterPro" id="IPR000073">
    <property type="entry name" value="AB_hydrolase_1"/>
</dbReference>
<dbReference type="Pfam" id="PF00561">
    <property type="entry name" value="Abhydrolase_1"/>
    <property type="match status" value="1"/>
</dbReference>
<feature type="domain" description="AB hydrolase-1" evidence="2">
    <location>
        <begin position="206"/>
        <end position="368"/>
    </location>
</feature>
<feature type="compositionally biased region" description="Low complexity" evidence="1">
    <location>
        <begin position="101"/>
        <end position="115"/>
    </location>
</feature>
<dbReference type="EMBL" id="LR862132">
    <property type="protein sequence ID" value="CAD1837644.1"/>
    <property type="molecule type" value="Genomic_DNA"/>
</dbReference>